<dbReference type="OrthoDB" id="40579at2759"/>
<dbReference type="SUPFAM" id="SSF57667">
    <property type="entry name" value="beta-beta-alpha zinc fingers"/>
    <property type="match status" value="5"/>
</dbReference>
<dbReference type="PROSITE" id="PS50157">
    <property type="entry name" value="ZINC_FINGER_C2H2_2"/>
    <property type="match status" value="8"/>
</dbReference>
<keyword evidence="7" id="KW-0804">Transcription</keyword>
<organism evidence="14 15">
    <name type="scientific">Papilio machaon</name>
    <name type="common">Old World swallowtail butterfly</name>
    <dbReference type="NCBI Taxonomy" id="76193"/>
    <lineage>
        <taxon>Eukaryota</taxon>
        <taxon>Metazoa</taxon>
        <taxon>Ecdysozoa</taxon>
        <taxon>Arthropoda</taxon>
        <taxon>Hexapoda</taxon>
        <taxon>Insecta</taxon>
        <taxon>Pterygota</taxon>
        <taxon>Neoptera</taxon>
        <taxon>Endopterygota</taxon>
        <taxon>Lepidoptera</taxon>
        <taxon>Glossata</taxon>
        <taxon>Ditrysia</taxon>
        <taxon>Papilionoidea</taxon>
        <taxon>Papilionidae</taxon>
        <taxon>Papilioninae</taxon>
        <taxon>Papilio</taxon>
    </lineage>
</organism>
<dbReference type="AlphaFoldDB" id="A0A0N1IEG0"/>
<dbReference type="Proteomes" id="UP000053240">
    <property type="component" value="Unassembled WGS sequence"/>
</dbReference>
<dbReference type="PANTHER" id="PTHR24399">
    <property type="entry name" value="ZINC FINGER AND BTB DOMAIN-CONTAINING"/>
    <property type="match status" value="1"/>
</dbReference>
<dbReference type="InterPro" id="IPR036236">
    <property type="entry name" value="Znf_C2H2_sf"/>
</dbReference>
<keyword evidence="8" id="KW-0539">Nucleus</keyword>
<dbReference type="GO" id="GO:0008270">
    <property type="term" value="F:zinc ion binding"/>
    <property type="evidence" value="ECO:0007669"/>
    <property type="project" value="UniProtKB-UniRule"/>
</dbReference>
<evidence type="ECO:0000256" key="10">
    <source>
        <dbReference type="PROSITE-ProRule" id="PRU01263"/>
    </source>
</evidence>
<evidence type="ECO:0000256" key="9">
    <source>
        <dbReference type="PROSITE-ProRule" id="PRU00042"/>
    </source>
</evidence>
<reference evidence="14 15" key="1">
    <citation type="journal article" date="2015" name="Nat. Commun.">
        <title>Outbred genome sequencing and CRISPR/Cas9 gene editing in butterflies.</title>
        <authorList>
            <person name="Li X."/>
            <person name="Fan D."/>
            <person name="Zhang W."/>
            <person name="Liu G."/>
            <person name="Zhang L."/>
            <person name="Zhao L."/>
            <person name="Fang X."/>
            <person name="Chen L."/>
            <person name="Dong Y."/>
            <person name="Chen Y."/>
            <person name="Ding Y."/>
            <person name="Zhao R."/>
            <person name="Feng M."/>
            <person name="Zhu Y."/>
            <person name="Feng Y."/>
            <person name="Jiang X."/>
            <person name="Zhu D."/>
            <person name="Xiang H."/>
            <person name="Feng X."/>
            <person name="Li S."/>
            <person name="Wang J."/>
            <person name="Zhang G."/>
            <person name="Kronforst M.R."/>
            <person name="Wang W."/>
        </authorList>
    </citation>
    <scope>NUCLEOTIDE SEQUENCE [LARGE SCALE GENOMIC DNA]</scope>
    <source>
        <strain evidence="14">Ya'a_city_454_Pm</strain>
        <tissue evidence="14">Whole body</tissue>
    </source>
</reference>
<dbReference type="Gene3D" id="3.30.160.60">
    <property type="entry name" value="Classic Zinc Finger"/>
    <property type="match status" value="7"/>
</dbReference>
<dbReference type="InterPro" id="IPR013087">
    <property type="entry name" value="Znf_C2H2_type"/>
</dbReference>
<evidence type="ECO:0000256" key="2">
    <source>
        <dbReference type="ARBA" id="ARBA00022723"/>
    </source>
</evidence>
<dbReference type="SMART" id="SM00868">
    <property type="entry name" value="zf-AD"/>
    <property type="match status" value="1"/>
</dbReference>
<feature type="domain" description="C2H2-type" evidence="12">
    <location>
        <begin position="266"/>
        <end position="289"/>
    </location>
</feature>
<dbReference type="FunFam" id="3.30.160.60:FF:000100">
    <property type="entry name" value="Zinc finger 45-like"/>
    <property type="match status" value="1"/>
</dbReference>
<keyword evidence="5 10" id="KW-0862">Zinc</keyword>
<keyword evidence="2 10" id="KW-0479">Metal-binding</keyword>
<evidence type="ECO:0000256" key="1">
    <source>
        <dbReference type="ARBA" id="ARBA00004123"/>
    </source>
</evidence>
<feature type="binding site" evidence="10">
    <location>
        <position position="56"/>
    </location>
    <ligand>
        <name>Zn(2+)</name>
        <dbReference type="ChEBI" id="CHEBI:29105"/>
    </ligand>
</feature>
<dbReference type="GO" id="GO:0001227">
    <property type="term" value="F:DNA-binding transcription repressor activity, RNA polymerase II-specific"/>
    <property type="evidence" value="ECO:0007669"/>
    <property type="project" value="TreeGrafter"/>
</dbReference>
<proteinExistence type="predicted"/>
<dbReference type="GO" id="GO:0005654">
    <property type="term" value="C:nucleoplasm"/>
    <property type="evidence" value="ECO:0007669"/>
    <property type="project" value="TreeGrafter"/>
</dbReference>
<keyword evidence="3" id="KW-0677">Repeat</keyword>
<evidence type="ECO:0000256" key="3">
    <source>
        <dbReference type="ARBA" id="ARBA00022737"/>
    </source>
</evidence>
<gene>
    <name evidence="14" type="ORF">RR48_04578</name>
</gene>
<dbReference type="KEGG" id="pmac:106715575"/>
<evidence type="ECO:0000256" key="7">
    <source>
        <dbReference type="ARBA" id="ARBA00023163"/>
    </source>
</evidence>
<feature type="binding site" evidence="10">
    <location>
        <position position="8"/>
    </location>
    <ligand>
        <name>Zn(2+)</name>
        <dbReference type="ChEBI" id="CHEBI:29105"/>
    </ligand>
</feature>
<feature type="domain" description="C2H2-type" evidence="12">
    <location>
        <begin position="394"/>
        <end position="421"/>
    </location>
</feature>
<name>A0A0N1IEG0_PAPMA</name>
<evidence type="ECO:0000256" key="8">
    <source>
        <dbReference type="ARBA" id="ARBA00023242"/>
    </source>
</evidence>
<evidence type="ECO:0000259" key="12">
    <source>
        <dbReference type="PROSITE" id="PS50157"/>
    </source>
</evidence>
<dbReference type="FunFam" id="3.30.160.60:FF:001290">
    <property type="entry name" value="Zinc finger 45-like"/>
    <property type="match status" value="1"/>
</dbReference>
<comment type="subcellular location">
    <subcellularLocation>
        <location evidence="1">Nucleus</location>
    </subcellularLocation>
</comment>
<sequence>MTKVDKYCRLCAELTEDLIYADEEAAFNSKIAKKMLWINIDVSPSNKLPKSICYSCFDQLERTWIFLKNVREAQEKLNQLFSTNSEHKVKLGKQSSDVANPVDMNWDDFQDVKVDIKDEDIMTVITTNKFIEGLENLKTEQCPENDQDFVIEDNGFSSSTDSEQPSDVTVKKKRSKKKVSQHDKHEDKTLYIEPIDIADLDVTWEEEACRCAHCDAQCKNISLLRLHSQHIHNSCCIFKCVSCGKVVSNYKSFVKHLRLHKEKLNYCCEYCDQKFTMTKFIKRHKHVEHGSGNLTCCRKCGMIFDTVEQLHDHLEKYNKSIKKMFRKAIDNVEEQDLKCNHCHKEFKKRTHLNQHKLVHTDRSRDFSCHICGKMFFMKGTLSTHIMTHENVKPFKCEFCPMAFKAKGNLQSHITLHSGTKPFVCEQCGKSFRVKRHLKSHSIIHTDLMPYKCQYCDKTFRFKTRLNLHLRQHTGAKPYNCAQCQRDFTNGSNYKKHMKRRHNIDTSSIWKKYLSNGSAATEEGKDMDAGKT</sequence>
<dbReference type="GO" id="GO:0000978">
    <property type="term" value="F:RNA polymerase II cis-regulatory region sequence-specific DNA binding"/>
    <property type="evidence" value="ECO:0007669"/>
    <property type="project" value="TreeGrafter"/>
</dbReference>
<dbReference type="SUPFAM" id="SSF57716">
    <property type="entry name" value="Glucocorticoid receptor-like (DNA-binding domain)"/>
    <property type="match status" value="1"/>
</dbReference>
<evidence type="ECO:0000313" key="14">
    <source>
        <dbReference type="EMBL" id="KPJ10633.1"/>
    </source>
</evidence>
<keyword evidence="15" id="KW-1185">Reference proteome</keyword>
<feature type="domain" description="C2H2-type" evidence="12">
    <location>
        <begin position="422"/>
        <end position="449"/>
    </location>
</feature>
<feature type="compositionally biased region" description="Polar residues" evidence="11">
    <location>
        <begin position="155"/>
        <end position="165"/>
    </location>
</feature>
<feature type="domain" description="C2H2-type" evidence="12">
    <location>
        <begin position="366"/>
        <end position="393"/>
    </location>
</feature>
<dbReference type="EMBL" id="KQ460940">
    <property type="protein sequence ID" value="KPJ10633.1"/>
    <property type="molecule type" value="Genomic_DNA"/>
</dbReference>
<protein>
    <submittedName>
        <fullName evidence="14">Zinc finger protein 99</fullName>
    </submittedName>
</protein>
<feature type="domain" description="C2H2-type" evidence="12">
    <location>
        <begin position="450"/>
        <end position="477"/>
    </location>
</feature>
<dbReference type="PANTHER" id="PTHR24399:SF23">
    <property type="entry name" value="C2H2-TYPE DOMAIN-CONTAINING PROTEIN"/>
    <property type="match status" value="1"/>
</dbReference>
<accession>A0A0N1IEG0</accession>
<feature type="domain" description="C2H2-type" evidence="12">
    <location>
        <begin position="478"/>
        <end position="506"/>
    </location>
</feature>
<dbReference type="InterPro" id="IPR012934">
    <property type="entry name" value="Znf_AD"/>
</dbReference>
<dbReference type="PROSITE" id="PS00028">
    <property type="entry name" value="ZINC_FINGER_C2H2_1"/>
    <property type="match status" value="8"/>
</dbReference>
<evidence type="ECO:0000256" key="5">
    <source>
        <dbReference type="ARBA" id="ARBA00022833"/>
    </source>
</evidence>
<feature type="region of interest" description="Disordered" evidence="11">
    <location>
        <begin position="153"/>
        <end position="181"/>
    </location>
</feature>
<keyword evidence="4 9" id="KW-0863">Zinc-finger</keyword>
<evidence type="ECO:0000259" key="13">
    <source>
        <dbReference type="PROSITE" id="PS51915"/>
    </source>
</evidence>
<dbReference type="PROSITE" id="PS51915">
    <property type="entry name" value="ZAD"/>
    <property type="match status" value="1"/>
</dbReference>
<dbReference type="SMART" id="SM00355">
    <property type="entry name" value="ZnF_C2H2"/>
    <property type="match status" value="10"/>
</dbReference>
<dbReference type="InParanoid" id="A0A0N1IEG0"/>
<dbReference type="Pfam" id="PF00096">
    <property type="entry name" value="zf-C2H2"/>
    <property type="match status" value="6"/>
</dbReference>
<feature type="domain" description="ZAD" evidence="13">
    <location>
        <begin position="6"/>
        <end position="80"/>
    </location>
</feature>
<dbReference type="Pfam" id="PF07776">
    <property type="entry name" value="zf-AD"/>
    <property type="match status" value="1"/>
</dbReference>
<evidence type="ECO:0000313" key="15">
    <source>
        <dbReference type="Proteomes" id="UP000053240"/>
    </source>
</evidence>
<evidence type="ECO:0000256" key="6">
    <source>
        <dbReference type="ARBA" id="ARBA00023015"/>
    </source>
</evidence>
<keyword evidence="6" id="KW-0805">Transcription regulation</keyword>
<feature type="domain" description="C2H2-type" evidence="12">
    <location>
        <begin position="238"/>
        <end position="265"/>
    </location>
</feature>
<feature type="domain" description="C2H2-type" evidence="12">
    <location>
        <begin position="337"/>
        <end position="364"/>
    </location>
</feature>
<evidence type="ECO:0000256" key="4">
    <source>
        <dbReference type="ARBA" id="ARBA00022771"/>
    </source>
</evidence>
<feature type="binding site" evidence="10">
    <location>
        <position position="53"/>
    </location>
    <ligand>
        <name>Zn(2+)</name>
        <dbReference type="ChEBI" id="CHEBI:29105"/>
    </ligand>
</feature>
<feature type="binding site" evidence="10">
    <location>
        <position position="11"/>
    </location>
    <ligand>
        <name>Zn(2+)</name>
        <dbReference type="ChEBI" id="CHEBI:29105"/>
    </ligand>
</feature>
<dbReference type="Gene3D" id="3.40.1800.20">
    <property type="match status" value="1"/>
</dbReference>
<dbReference type="FunFam" id="3.30.160.60:FF:001818">
    <property type="entry name" value="GDNF-inducible zinc finger protein 1 isoform X1"/>
    <property type="match status" value="1"/>
</dbReference>
<evidence type="ECO:0000256" key="11">
    <source>
        <dbReference type="SAM" id="MobiDB-lite"/>
    </source>
</evidence>